<protein>
    <submittedName>
        <fullName evidence="3">Uncharacterized protein</fullName>
    </submittedName>
</protein>
<name>A0AAD9LM54_9STRA</name>
<gene>
    <name evidence="3" type="ORF">P3T76_008487</name>
</gene>
<feature type="region of interest" description="Disordered" evidence="2">
    <location>
        <begin position="1"/>
        <end position="20"/>
    </location>
</feature>
<feature type="region of interest" description="Disordered" evidence="2">
    <location>
        <begin position="433"/>
        <end position="455"/>
    </location>
</feature>
<evidence type="ECO:0000256" key="2">
    <source>
        <dbReference type="SAM" id="MobiDB-lite"/>
    </source>
</evidence>
<evidence type="ECO:0000313" key="3">
    <source>
        <dbReference type="EMBL" id="KAK1940164.1"/>
    </source>
</evidence>
<accession>A0AAD9LM54</accession>
<proteinExistence type="predicted"/>
<keyword evidence="1" id="KW-0175">Coiled coil</keyword>
<comment type="caution">
    <text evidence="3">The sequence shown here is derived from an EMBL/GenBank/DDBJ whole genome shotgun (WGS) entry which is preliminary data.</text>
</comment>
<feature type="coiled-coil region" evidence="1">
    <location>
        <begin position="161"/>
        <end position="188"/>
    </location>
</feature>
<keyword evidence="4" id="KW-1185">Reference proteome</keyword>
<evidence type="ECO:0000256" key="1">
    <source>
        <dbReference type="SAM" id="Coils"/>
    </source>
</evidence>
<feature type="compositionally biased region" description="Basic and acidic residues" evidence="2">
    <location>
        <begin position="435"/>
        <end position="449"/>
    </location>
</feature>
<organism evidence="3 4">
    <name type="scientific">Phytophthora citrophthora</name>
    <dbReference type="NCBI Taxonomy" id="4793"/>
    <lineage>
        <taxon>Eukaryota</taxon>
        <taxon>Sar</taxon>
        <taxon>Stramenopiles</taxon>
        <taxon>Oomycota</taxon>
        <taxon>Peronosporomycetes</taxon>
        <taxon>Peronosporales</taxon>
        <taxon>Peronosporaceae</taxon>
        <taxon>Phytophthora</taxon>
    </lineage>
</organism>
<reference evidence="3" key="1">
    <citation type="submission" date="2023-08" db="EMBL/GenBank/DDBJ databases">
        <title>Reference Genome Resource for the Citrus Pathogen Phytophthora citrophthora.</title>
        <authorList>
            <person name="Moller H."/>
            <person name="Coetzee B."/>
            <person name="Rose L.J."/>
            <person name="Van Niekerk J.M."/>
        </authorList>
    </citation>
    <scope>NUCLEOTIDE SEQUENCE</scope>
    <source>
        <strain evidence="3">STE-U-9442</strain>
    </source>
</reference>
<dbReference type="AlphaFoldDB" id="A0AAD9LM54"/>
<dbReference type="Proteomes" id="UP001259832">
    <property type="component" value="Unassembled WGS sequence"/>
</dbReference>
<feature type="coiled-coil region" evidence="1">
    <location>
        <begin position="347"/>
        <end position="381"/>
    </location>
</feature>
<dbReference type="EMBL" id="JASMQC010000015">
    <property type="protein sequence ID" value="KAK1940164.1"/>
    <property type="molecule type" value="Genomic_DNA"/>
</dbReference>
<sequence length="766" mass="88093">MTRAPGPTNRGKWTRSENSTLHRSVSVSPVKRPQRVLLRSQAILISRSYCVVSVFGEGINGRLYGAGLTGKNKKRFLQIEAYEPATSKTYLLRVTLQDIEWIFRVGEGDHEREALLAAGRKQELLHQLIALLYFEYPEDNVEKAVKTKIQTLKISPQIQLNESAIRRLEREEQLRQEEARRLEDLAALLSKPRRARHRLLCQTMKLRGRVFYVSIYHFPAQARNLVISAYNPGSSLTYRLTIGLLEAASLVKLYPYPRSGFSAEQTLFVAQELIQRIQIYGREGHRPNMRMMLAIDGGRKGPGMDALPLLAPLMTEELKCEEMRNKMLRDSRRSLQLELEMTQLRLHNDAEAERAEIRQKIANLEAKRAEINEKDQTHKNRIEEIDGVVGGAKEDVKRLHEERRTLKTSRQVIKTELKAAATQVAELKKNLQAVSDKEKASSERAQRRAEKARKRIRDEDLQTRVTIKRQLPIRQRTWLTRVHIQPGRTLLASGGCQISGKRVRYSLFAVESEADVDLDALFSLELYDPVDCSRCSSFSLSKLEWLAFTKNCHEQQQFVSELAPPTSEVVKRLTELHESMKNSRVALTDVSTDVSKGKKTKTKAPSTKKKREELRRVMAEASHEIHRLNREAPWPMLIHSICERGSIVSKKDSEFSIAMDRCIFRSVSPILRMTNDENENEDAESSAVYCRVRAEVLPLAEAVVFEVWDPYEGQHWCIKYPESRELLHEFVIETFIEQQMHLEAIVMSLILHQSAETGRLELRFEE</sequence>
<evidence type="ECO:0000313" key="4">
    <source>
        <dbReference type="Proteomes" id="UP001259832"/>
    </source>
</evidence>